<dbReference type="Pfam" id="PF09339">
    <property type="entry name" value="HTH_IclR"/>
    <property type="match status" value="2"/>
</dbReference>
<feature type="domain" description="HTH iclR-type" evidence="5">
    <location>
        <begin position="296"/>
        <end position="358"/>
    </location>
</feature>
<evidence type="ECO:0000256" key="3">
    <source>
        <dbReference type="ARBA" id="ARBA00023163"/>
    </source>
</evidence>
<evidence type="ECO:0000259" key="6">
    <source>
        <dbReference type="PROSITE" id="PS51078"/>
    </source>
</evidence>
<proteinExistence type="predicted"/>
<comment type="caution">
    <text evidence="7">The sequence shown here is derived from an EMBL/GenBank/DDBJ whole genome shotgun (WGS) entry which is preliminary data.</text>
</comment>
<dbReference type="InterPro" id="IPR050707">
    <property type="entry name" value="HTH_MetabolicPath_Reg"/>
</dbReference>
<dbReference type="RefSeq" id="WP_321207554.1">
    <property type="nucleotide sequence ID" value="NZ_CAJNAS010000011.1"/>
</dbReference>
<dbReference type="Gene3D" id="1.10.10.10">
    <property type="entry name" value="Winged helix-like DNA-binding domain superfamily/Winged helix DNA-binding domain"/>
    <property type="match status" value="2"/>
</dbReference>
<protein>
    <recommendedName>
        <fullName evidence="9">IclR family transcriptional regulator</fullName>
    </recommendedName>
</protein>
<dbReference type="InterPro" id="IPR014757">
    <property type="entry name" value="Tscrpt_reg_IclR_C"/>
</dbReference>
<dbReference type="InterPro" id="IPR029016">
    <property type="entry name" value="GAF-like_dom_sf"/>
</dbReference>
<feature type="domain" description="HTH iclR-type" evidence="5">
    <location>
        <begin position="12"/>
        <end position="74"/>
    </location>
</feature>
<dbReference type="Gene3D" id="3.30.450.40">
    <property type="match status" value="2"/>
</dbReference>
<keyword evidence="1" id="KW-0805">Transcription regulation</keyword>
<feature type="region of interest" description="Disordered" evidence="4">
    <location>
        <begin position="259"/>
        <end position="278"/>
    </location>
</feature>
<evidence type="ECO:0000313" key="7">
    <source>
        <dbReference type="EMBL" id="CAE6914889.1"/>
    </source>
</evidence>
<keyword evidence="8" id="KW-1185">Reference proteome</keyword>
<reference evidence="7" key="1">
    <citation type="submission" date="2021-02" db="EMBL/GenBank/DDBJ databases">
        <authorList>
            <person name="Vanwijnsberghe S."/>
        </authorList>
    </citation>
    <scope>NUCLEOTIDE SEQUENCE</scope>
    <source>
        <strain evidence="7">R-70211</strain>
    </source>
</reference>
<dbReference type="GO" id="GO:0045892">
    <property type="term" value="P:negative regulation of DNA-templated transcription"/>
    <property type="evidence" value="ECO:0007669"/>
    <property type="project" value="TreeGrafter"/>
</dbReference>
<evidence type="ECO:0000313" key="8">
    <source>
        <dbReference type="Proteomes" id="UP000675121"/>
    </source>
</evidence>
<dbReference type="PROSITE" id="PS51078">
    <property type="entry name" value="ICLR_ED"/>
    <property type="match status" value="2"/>
</dbReference>
<dbReference type="SUPFAM" id="SSF55781">
    <property type="entry name" value="GAF domain-like"/>
    <property type="match status" value="2"/>
</dbReference>
<dbReference type="InterPro" id="IPR036388">
    <property type="entry name" value="WH-like_DNA-bd_sf"/>
</dbReference>
<evidence type="ECO:0000256" key="4">
    <source>
        <dbReference type="SAM" id="MobiDB-lite"/>
    </source>
</evidence>
<evidence type="ECO:0008006" key="9">
    <source>
        <dbReference type="Google" id="ProtNLM"/>
    </source>
</evidence>
<dbReference type="SMART" id="SM00346">
    <property type="entry name" value="HTH_ICLR"/>
    <property type="match status" value="2"/>
</dbReference>
<sequence length="543" mass="59809">MAPNPLRNPQFATTLAHGLELLNCFKVGDAILSNKDFAERTGLSKATVSRLTYTLAMLGFLRYDNNVRKYRLGSAVVSVGYPFLQGLRIRELARPLMRELADVARGSVSLGIRDRSHMVYVETARGHESPAFRPETGASLPILASAMGRAWLGRAEPAQRAAVLEQIRTQDPAQWDAYQAGLAGALRTFEECGLALSEGDIEREIHAVAVPMREPINSETFVFNCGVPRLQLSDRTLVDVIAPRLVAMVDTLERQLGSQHATQHVAGDEARTSPSPPLVERASVDAFPDDDDRQFAFTLARGLEILRCFQPGEAALGNKDFVARTGLSKATVSRLAYTLTELGYLRHDDMARNYRLGGGVLSMGYPLLAGMRIRQIARPFMRELALQVRGSVSLGMRDQSNMVYIESCPRDKRIHARPDVGAVRPILRMAMGRAWLAAVTPQEREVALNRLRVAVPDQWQQYGAQVQQALHDYHETGVCFSYGDMQKNAYGVAVPLCAQVDAETLVFNCAVPAQSAQGRRLIDDIAPRLVTMVSNVEIAAGLR</sequence>
<accession>A0A9N8R2H2</accession>
<dbReference type="InterPro" id="IPR005471">
    <property type="entry name" value="Tscrpt_reg_IclR_N"/>
</dbReference>
<dbReference type="AlphaFoldDB" id="A0A9N8R2H2"/>
<evidence type="ECO:0000256" key="2">
    <source>
        <dbReference type="ARBA" id="ARBA00023125"/>
    </source>
</evidence>
<dbReference type="SUPFAM" id="SSF46785">
    <property type="entry name" value="Winged helix' DNA-binding domain"/>
    <property type="match status" value="2"/>
</dbReference>
<keyword evidence="3" id="KW-0804">Transcription</keyword>
<name>A0A9N8R2H2_9BURK</name>
<feature type="domain" description="IclR-ED" evidence="6">
    <location>
        <begin position="359"/>
        <end position="542"/>
    </location>
</feature>
<feature type="domain" description="IclR-ED" evidence="6">
    <location>
        <begin position="75"/>
        <end position="258"/>
    </location>
</feature>
<dbReference type="PANTHER" id="PTHR30136:SF33">
    <property type="entry name" value="TRANSCRIPTIONAL REGULATORY PROTEIN"/>
    <property type="match status" value="1"/>
</dbReference>
<organism evidence="7 8">
    <name type="scientific">Paraburkholderia domus</name>
    <dbReference type="NCBI Taxonomy" id="2793075"/>
    <lineage>
        <taxon>Bacteria</taxon>
        <taxon>Pseudomonadati</taxon>
        <taxon>Pseudomonadota</taxon>
        <taxon>Betaproteobacteria</taxon>
        <taxon>Burkholderiales</taxon>
        <taxon>Burkholderiaceae</taxon>
        <taxon>Paraburkholderia</taxon>
    </lineage>
</organism>
<dbReference type="EMBL" id="CAJNAS010000011">
    <property type="protein sequence ID" value="CAE6914889.1"/>
    <property type="molecule type" value="Genomic_DNA"/>
</dbReference>
<evidence type="ECO:0000259" key="5">
    <source>
        <dbReference type="PROSITE" id="PS51077"/>
    </source>
</evidence>
<gene>
    <name evidence="7" type="ORF">R70211_04142</name>
</gene>
<keyword evidence="2" id="KW-0238">DNA-binding</keyword>
<dbReference type="InterPro" id="IPR036390">
    <property type="entry name" value="WH_DNA-bd_sf"/>
</dbReference>
<dbReference type="GO" id="GO:0003677">
    <property type="term" value="F:DNA binding"/>
    <property type="evidence" value="ECO:0007669"/>
    <property type="project" value="UniProtKB-KW"/>
</dbReference>
<dbReference type="PANTHER" id="PTHR30136">
    <property type="entry name" value="HELIX-TURN-HELIX TRANSCRIPTIONAL REGULATOR, ICLR FAMILY"/>
    <property type="match status" value="1"/>
</dbReference>
<dbReference type="GO" id="GO:0003700">
    <property type="term" value="F:DNA-binding transcription factor activity"/>
    <property type="evidence" value="ECO:0007669"/>
    <property type="project" value="TreeGrafter"/>
</dbReference>
<dbReference type="Pfam" id="PF01614">
    <property type="entry name" value="IclR_C"/>
    <property type="match status" value="2"/>
</dbReference>
<dbReference type="Proteomes" id="UP000675121">
    <property type="component" value="Unassembled WGS sequence"/>
</dbReference>
<dbReference type="PROSITE" id="PS51077">
    <property type="entry name" value="HTH_ICLR"/>
    <property type="match status" value="2"/>
</dbReference>
<evidence type="ECO:0000256" key="1">
    <source>
        <dbReference type="ARBA" id="ARBA00023015"/>
    </source>
</evidence>